<keyword evidence="2" id="KW-1185">Reference proteome</keyword>
<dbReference type="GO" id="GO:0005978">
    <property type="term" value="P:glycogen biosynthetic process"/>
    <property type="evidence" value="ECO:0007669"/>
    <property type="project" value="TreeGrafter"/>
</dbReference>
<name>T1KNX3_TETUR</name>
<dbReference type="eggNOG" id="KOG0470">
    <property type="taxonomic scope" value="Eukaryota"/>
</dbReference>
<dbReference type="InterPro" id="IPR013780">
    <property type="entry name" value="Glyco_hydro_b"/>
</dbReference>
<dbReference type="AlphaFoldDB" id="T1KNX3"/>
<proteinExistence type="predicted"/>
<dbReference type="HOGENOM" id="CLU_2416142_0_0_1"/>
<accession>T1KNX3</accession>
<dbReference type="PANTHER" id="PTHR43651">
    <property type="entry name" value="1,4-ALPHA-GLUCAN-BRANCHING ENZYME"/>
    <property type="match status" value="1"/>
</dbReference>
<dbReference type="GO" id="GO:0003844">
    <property type="term" value="F:1,4-alpha-glucan branching enzyme activity"/>
    <property type="evidence" value="ECO:0007669"/>
    <property type="project" value="TreeGrafter"/>
</dbReference>
<dbReference type="EnsemblMetazoa" id="tetur16g02520.1">
    <property type="protein sequence ID" value="tetur16g02520.1"/>
    <property type="gene ID" value="tetur16g02520"/>
</dbReference>
<dbReference type="PANTHER" id="PTHR43651:SF3">
    <property type="entry name" value="1,4-ALPHA-GLUCAN-BRANCHING ENZYME"/>
    <property type="match status" value="1"/>
</dbReference>
<reference evidence="2" key="1">
    <citation type="submission" date="2011-08" db="EMBL/GenBank/DDBJ databases">
        <authorList>
            <person name="Rombauts S."/>
        </authorList>
    </citation>
    <scope>NUCLEOTIDE SEQUENCE</scope>
    <source>
        <strain evidence="2">London</strain>
    </source>
</reference>
<dbReference type="Proteomes" id="UP000015104">
    <property type="component" value="Unassembled WGS sequence"/>
</dbReference>
<protein>
    <submittedName>
        <fullName evidence="1">Uncharacterized protein</fullName>
    </submittedName>
</protein>
<dbReference type="GO" id="GO:0005737">
    <property type="term" value="C:cytoplasm"/>
    <property type="evidence" value="ECO:0007669"/>
    <property type="project" value="TreeGrafter"/>
</dbReference>
<organism evidence="1 2">
    <name type="scientific">Tetranychus urticae</name>
    <name type="common">Two-spotted spider mite</name>
    <dbReference type="NCBI Taxonomy" id="32264"/>
    <lineage>
        <taxon>Eukaryota</taxon>
        <taxon>Metazoa</taxon>
        <taxon>Ecdysozoa</taxon>
        <taxon>Arthropoda</taxon>
        <taxon>Chelicerata</taxon>
        <taxon>Arachnida</taxon>
        <taxon>Acari</taxon>
        <taxon>Acariformes</taxon>
        <taxon>Trombidiformes</taxon>
        <taxon>Prostigmata</taxon>
        <taxon>Eleutherengona</taxon>
        <taxon>Raphignathae</taxon>
        <taxon>Tetranychoidea</taxon>
        <taxon>Tetranychidae</taxon>
        <taxon>Tetranychus</taxon>
    </lineage>
</organism>
<dbReference type="EMBL" id="CAEY01000278">
    <property type="status" value="NOT_ANNOTATED_CDS"/>
    <property type="molecule type" value="Genomic_DNA"/>
</dbReference>
<evidence type="ECO:0000313" key="1">
    <source>
        <dbReference type="EnsemblMetazoa" id="tetur16g02520.1"/>
    </source>
</evidence>
<sequence length="92" mass="11005">MVYHSNGIERVILSRGITLHKVTNLVDDELLRYKFLDNFDRAMNTLEEKYRWLMFNFYPTKSFPDYKIGVHEPGKYNFVLDADVEVHLLIFC</sequence>
<reference evidence="1" key="2">
    <citation type="submission" date="2015-06" db="UniProtKB">
        <authorList>
            <consortium name="EnsemblMetazoa"/>
        </authorList>
    </citation>
    <scope>IDENTIFICATION</scope>
</reference>
<dbReference type="Gene3D" id="2.60.40.1180">
    <property type="entry name" value="Golgi alpha-mannosidase II"/>
    <property type="match status" value="1"/>
</dbReference>
<dbReference type="STRING" id="32264.T1KNX3"/>
<evidence type="ECO:0000313" key="2">
    <source>
        <dbReference type="Proteomes" id="UP000015104"/>
    </source>
</evidence>